<dbReference type="CDD" id="cd03693">
    <property type="entry name" value="EF1_alpha_II"/>
    <property type="match status" value="1"/>
</dbReference>
<dbReference type="FunFam" id="2.40.30.10:FF:000003">
    <property type="entry name" value="Elongation factor 1-alpha"/>
    <property type="match status" value="1"/>
</dbReference>
<feature type="domain" description="Tr-type G" evidence="8">
    <location>
        <begin position="5"/>
        <end position="242"/>
    </location>
</feature>
<dbReference type="EMBL" id="CAJNOJ010000507">
    <property type="protein sequence ID" value="CAF1471198.1"/>
    <property type="molecule type" value="Genomic_DNA"/>
</dbReference>
<evidence type="ECO:0000256" key="4">
    <source>
        <dbReference type="ARBA" id="ARBA00022741"/>
    </source>
</evidence>
<dbReference type="InterPro" id="IPR004539">
    <property type="entry name" value="Transl_elong_EF1A_euk/arc"/>
</dbReference>
<dbReference type="AlphaFoldDB" id="A0A816BS75"/>
<keyword evidence="5" id="KW-0251">Elongation factor</keyword>
<dbReference type="SUPFAM" id="SSF50465">
    <property type="entry name" value="EF-Tu/eEF-1alpha/eIF2-gamma C-terminal domain"/>
    <property type="match status" value="1"/>
</dbReference>
<keyword evidence="11" id="KW-1185">Reference proteome</keyword>
<dbReference type="GO" id="GO:0003746">
    <property type="term" value="F:translation elongation factor activity"/>
    <property type="evidence" value="ECO:0007669"/>
    <property type="project" value="UniProtKB-KW"/>
</dbReference>
<evidence type="ECO:0000256" key="6">
    <source>
        <dbReference type="ARBA" id="ARBA00022917"/>
    </source>
</evidence>
<dbReference type="InterPro" id="IPR054696">
    <property type="entry name" value="GTP-eEF1A_C"/>
</dbReference>
<keyword evidence="7" id="KW-0342">GTP-binding</keyword>
<evidence type="ECO:0000256" key="1">
    <source>
        <dbReference type="ARBA" id="ARBA00004496"/>
    </source>
</evidence>
<reference evidence="10" key="1">
    <citation type="submission" date="2021-02" db="EMBL/GenBank/DDBJ databases">
        <authorList>
            <person name="Nowell W R."/>
        </authorList>
    </citation>
    <scope>NUCLEOTIDE SEQUENCE</scope>
</reference>
<organism evidence="10 11">
    <name type="scientific">Adineta ricciae</name>
    <name type="common">Rotifer</name>
    <dbReference type="NCBI Taxonomy" id="249248"/>
    <lineage>
        <taxon>Eukaryota</taxon>
        <taxon>Metazoa</taxon>
        <taxon>Spiralia</taxon>
        <taxon>Gnathifera</taxon>
        <taxon>Rotifera</taxon>
        <taxon>Eurotatoria</taxon>
        <taxon>Bdelloidea</taxon>
        <taxon>Adinetida</taxon>
        <taxon>Adinetidae</taxon>
        <taxon>Adineta</taxon>
    </lineage>
</organism>
<dbReference type="Gene3D" id="2.40.30.10">
    <property type="entry name" value="Translation factors"/>
    <property type="match status" value="2"/>
</dbReference>
<dbReference type="Proteomes" id="UP000663852">
    <property type="component" value="Unassembled WGS sequence"/>
</dbReference>
<evidence type="ECO:0000256" key="3">
    <source>
        <dbReference type="ARBA" id="ARBA00022490"/>
    </source>
</evidence>
<name>A0A816BS75_ADIRI</name>
<evidence type="ECO:0000256" key="7">
    <source>
        <dbReference type="ARBA" id="ARBA00023134"/>
    </source>
</evidence>
<evidence type="ECO:0000313" key="10">
    <source>
        <dbReference type="EMBL" id="CAF1612038.1"/>
    </source>
</evidence>
<comment type="similarity">
    <text evidence="2">Belongs to the TRAFAC class translation factor GTPase superfamily. Classic translation factor GTPase family. EF-Tu/EF-1A subfamily.</text>
</comment>
<sequence length="453" mass="49979">MNKEKTSINVVVIGHVDSGKSTTCGHLIYKCGGIDRQVFEKLENEVTEVASNSRKYAWVMNKLKASRERDTTIDISFAQFETSKYAITIIDTPGHRDFTKNTIIGFSQADCAVLVVPAWPGGFESGISKQGQTREHSLLAFALGVKQMIVVVTAMDSTESPYSEKRFDEIKDEISSYIKKVGYQSQTVAFVPISGLYGDNLVEASKNMLWYKGWSVERKEGNASGKTLLEALDAIIPPERSTNKPLRIPIKDVYKIGGIGTVLVGRVETGILKPNMIVNFAPGNLTGEVRSIEMHHDNLDEAGPGCNVGFNVRGVSVKELRRGCVCSDSRNDPALETASFTAQVVVLNHSGEIRPGYSPVVHCHTARVACRFSELISKVDRRTGRVIEENPQYIKNGEAAMVKMIPTNPMCVEKFGDYPLLGRFSVRDMCQTVAVGVIKEVEKKPLSLYEAFK</sequence>
<dbReference type="Pfam" id="PF00009">
    <property type="entry name" value="GTP_EFTU"/>
    <property type="match status" value="1"/>
</dbReference>
<keyword evidence="4" id="KW-0547">Nucleotide-binding</keyword>
<keyword evidence="3" id="KW-0963">Cytoplasm</keyword>
<evidence type="ECO:0000313" key="9">
    <source>
        <dbReference type="EMBL" id="CAF1471198.1"/>
    </source>
</evidence>
<dbReference type="PANTHER" id="PTHR23115">
    <property type="entry name" value="TRANSLATION FACTOR"/>
    <property type="match status" value="1"/>
</dbReference>
<dbReference type="SUPFAM" id="SSF52540">
    <property type="entry name" value="P-loop containing nucleoside triphosphate hydrolases"/>
    <property type="match status" value="1"/>
</dbReference>
<dbReference type="Proteomes" id="UP000663828">
    <property type="component" value="Unassembled WGS sequence"/>
</dbReference>
<dbReference type="EMBL" id="CAJNOR010007166">
    <property type="protein sequence ID" value="CAF1612038.1"/>
    <property type="molecule type" value="Genomic_DNA"/>
</dbReference>
<dbReference type="FunFam" id="3.40.50.300:FF:000255">
    <property type="entry name" value="Elongation factor 1-alpha"/>
    <property type="match status" value="1"/>
</dbReference>
<dbReference type="InterPro" id="IPR004161">
    <property type="entry name" value="EFTu-like_2"/>
</dbReference>
<dbReference type="InterPro" id="IPR050100">
    <property type="entry name" value="TRAFAC_GTPase_members"/>
</dbReference>
<proteinExistence type="inferred from homology"/>
<comment type="subcellular location">
    <subcellularLocation>
        <location evidence="1">Cytoplasm</location>
    </subcellularLocation>
</comment>
<dbReference type="GO" id="GO:0005525">
    <property type="term" value="F:GTP binding"/>
    <property type="evidence" value="ECO:0007669"/>
    <property type="project" value="UniProtKB-KW"/>
</dbReference>
<dbReference type="InterPro" id="IPR009001">
    <property type="entry name" value="Transl_elong_EF1A/Init_IF2_C"/>
</dbReference>
<evidence type="ECO:0000256" key="2">
    <source>
        <dbReference type="ARBA" id="ARBA00007249"/>
    </source>
</evidence>
<dbReference type="InterPro" id="IPR027417">
    <property type="entry name" value="P-loop_NTPase"/>
</dbReference>
<protein>
    <recommendedName>
        <fullName evidence="8">Tr-type G domain-containing protein</fullName>
    </recommendedName>
</protein>
<dbReference type="SUPFAM" id="SSF50447">
    <property type="entry name" value="Translation proteins"/>
    <property type="match status" value="1"/>
</dbReference>
<accession>A0A816BS75</accession>
<dbReference type="GO" id="GO:0003924">
    <property type="term" value="F:GTPase activity"/>
    <property type="evidence" value="ECO:0007669"/>
    <property type="project" value="InterPro"/>
</dbReference>
<dbReference type="Pfam" id="PF22594">
    <property type="entry name" value="GTP-eEF1A_C"/>
    <property type="match status" value="1"/>
</dbReference>
<dbReference type="GO" id="GO:0005737">
    <property type="term" value="C:cytoplasm"/>
    <property type="evidence" value="ECO:0007669"/>
    <property type="project" value="UniProtKB-SubCell"/>
</dbReference>
<dbReference type="CDD" id="cd01883">
    <property type="entry name" value="EF1_alpha"/>
    <property type="match status" value="1"/>
</dbReference>
<dbReference type="FunFam" id="2.40.30.10:FF:000005">
    <property type="entry name" value="Elongation factor 1-alpha"/>
    <property type="match status" value="1"/>
</dbReference>
<dbReference type="InterPro" id="IPR000795">
    <property type="entry name" value="T_Tr_GTP-bd_dom"/>
</dbReference>
<keyword evidence="6" id="KW-0648">Protein biosynthesis</keyword>
<dbReference type="NCBIfam" id="TIGR00483">
    <property type="entry name" value="EF-1_alpha"/>
    <property type="match status" value="1"/>
</dbReference>
<dbReference type="CDD" id="cd03705">
    <property type="entry name" value="EF1_alpha_III"/>
    <property type="match status" value="1"/>
</dbReference>
<evidence type="ECO:0000256" key="5">
    <source>
        <dbReference type="ARBA" id="ARBA00022768"/>
    </source>
</evidence>
<evidence type="ECO:0000259" key="8">
    <source>
        <dbReference type="PROSITE" id="PS51722"/>
    </source>
</evidence>
<dbReference type="PRINTS" id="PR00315">
    <property type="entry name" value="ELONGATNFCT"/>
</dbReference>
<dbReference type="Gene3D" id="3.40.50.300">
    <property type="entry name" value="P-loop containing nucleotide triphosphate hydrolases"/>
    <property type="match status" value="1"/>
</dbReference>
<comment type="caution">
    <text evidence="10">The sequence shown here is derived from an EMBL/GenBank/DDBJ whole genome shotgun (WGS) entry which is preliminary data.</text>
</comment>
<dbReference type="OrthoDB" id="342024at2759"/>
<dbReference type="InterPro" id="IPR009000">
    <property type="entry name" value="Transl_B-barrel_sf"/>
</dbReference>
<dbReference type="PROSITE" id="PS51722">
    <property type="entry name" value="G_TR_2"/>
    <property type="match status" value="1"/>
</dbReference>
<gene>
    <name evidence="9" type="ORF">EDS130_LOCUS40805</name>
    <name evidence="10" type="ORF">XAT740_LOCUS49030</name>
</gene>
<evidence type="ECO:0000313" key="11">
    <source>
        <dbReference type="Proteomes" id="UP000663828"/>
    </source>
</evidence>
<dbReference type="Pfam" id="PF03144">
    <property type="entry name" value="GTP_EFTU_D2"/>
    <property type="match status" value="1"/>
</dbReference>
<dbReference type="NCBIfam" id="NF008969">
    <property type="entry name" value="PRK12317.1"/>
    <property type="match status" value="1"/>
</dbReference>